<dbReference type="AlphaFoldDB" id="A0A7T1T5I1"/>
<gene>
    <name evidence="3" type="ORF">G4Z16_10725</name>
</gene>
<evidence type="ECO:0000313" key="4">
    <source>
        <dbReference type="Proteomes" id="UP000595046"/>
    </source>
</evidence>
<evidence type="ECO:0000256" key="1">
    <source>
        <dbReference type="SAM" id="MobiDB-lite"/>
    </source>
</evidence>
<proteinExistence type="predicted"/>
<dbReference type="KEGG" id="sbat:G4Z16_10725"/>
<evidence type="ECO:0000313" key="3">
    <source>
        <dbReference type="EMBL" id="QPP06786.1"/>
    </source>
</evidence>
<dbReference type="EMBL" id="CP048882">
    <property type="protein sequence ID" value="QPP06786.1"/>
    <property type="molecule type" value="Genomic_DNA"/>
</dbReference>
<evidence type="ECO:0000259" key="2">
    <source>
        <dbReference type="Pfam" id="PF04149"/>
    </source>
</evidence>
<protein>
    <submittedName>
        <fullName evidence="3">DUF397 domain-containing protein</fullName>
    </submittedName>
</protein>
<dbReference type="Pfam" id="PF04149">
    <property type="entry name" value="DUF397"/>
    <property type="match status" value="1"/>
</dbReference>
<reference evidence="4" key="1">
    <citation type="submission" date="2020-02" db="EMBL/GenBank/DDBJ databases">
        <title>Streptomyces sp. ASO4wet.</title>
        <authorList>
            <person name="Risdian C."/>
            <person name="Landwehr W."/>
            <person name="Schupp P."/>
            <person name="Wink J."/>
        </authorList>
    </citation>
    <scope>NUCLEOTIDE SEQUENCE [LARGE SCALE GENOMIC DNA]</scope>
    <source>
        <strain evidence="4">ASO4wet</strain>
    </source>
</reference>
<organism evidence="3 4">
    <name type="scientific">Streptomyces bathyalis</name>
    <dbReference type="NCBI Taxonomy" id="2710756"/>
    <lineage>
        <taxon>Bacteria</taxon>
        <taxon>Bacillati</taxon>
        <taxon>Actinomycetota</taxon>
        <taxon>Actinomycetes</taxon>
        <taxon>Kitasatosporales</taxon>
        <taxon>Streptomycetaceae</taxon>
        <taxon>Streptomyces</taxon>
    </lineage>
</organism>
<name>A0A7T1T5I1_9ACTN</name>
<feature type="region of interest" description="Disordered" evidence="1">
    <location>
        <begin position="1"/>
        <end position="56"/>
    </location>
</feature>
<sequence length="113" mass="11075">MTARATARLAARGAAHAAAHTAPRATERPSALAPGGAGGAGWQTSSHSNAEGGNCVEVAHGTRGGCVGVVPVRDSKRPRGPALVFGPGAWSSFVDALKGRNRAPGPGGSVSGQ</sequence>
<dbReference type="Proteomes" id="UP000595046">
    <property type="component" value="Chromosome"/>
</dbReference>
<feature type="compositionally biased region" description="Low complexity" evidence="1">
    <location>
        <begin position="1"/>
        <end position="24"/>
    </location>
</feature>
<feature type="compositionally biased region" description="Polar residues" evidence="1">
    <location>
        <begin position="42"/>
        <end position="51"/>
    </location>
</feature>
<accession>A0A7T1T5I1</accession>
<dbReference type="InterPro" id="IPR007278">
    <property type="entry name" value="DUF397"/>
</dbReference>
<feature type="domain" description="DUF397" evidence="2">
    <location>
        <begin position="40"/>
        <end position="98"/>
    </location>
</feature>
<keyword evidence="4" id="KW-1185">Reference proteome</keyword>
<dbReference type="RefSeq" id="WP_197350603.1">
    <property type="nucleotide sequence ID" value="NZ_CP048882.1"/>
</dbReference>